<dbReference type="InterPro" id="IPR036890">
    <property type="entry name" value="HATPase_C_sf"/>
</dbReference>
<dbReference type="RefSeq" id="WP_166237095.1">
    <property type="nucleotide sequence ID" value="NZ_JAAJBV010000007.1"/>
</dbReference>
<dbReference type="InterPro" id="IPR013767">
    <property type="entry name" value="PAS_fold"/>
</dbReference>
<evidence type="ECO:0000256" key="5">
    <source>
        <dbReference type="ARBA" id="ARBA00022777"/>
    </source>
</evidence>
<dbReference type="EMBL" id="JAAJBV010000007">
    <property type="protein sequence ID" value="NHM05071.1"/>
    <property type="molecule type" value="Genomic_DNA"/>
</dbReference>
<dbReference type="Gene3D" id="3.30.450.40">
    <property type="match status" value="2"/>
</dbReference>
<evidence type="ECO:0000256" key="6">
    <source>
        <dbReference type="SAM" id="Coils"/>
    </source>
</evidence>
<gene>
    <name evidence="10" type="ORF">G4L40_10180</name>
</gene>
<evidence type="ECO:0000259" key="7">
    <source>
        <dbReference type="PROSITE" id="PS50109"/>
    </source>
</evidence>
<dbReference type="SMART" id="SM00388">
    <property type="entry name" value="HisKA"/>
    <property type="match status" value="1"/>
</dbReference>
<keyword evidence="3" id="KW-0597">Phosphoprotein</keyword>
<dbReference type="InterPro" id="IPR035965">
    <property type="entry name" value="PAS-like_dom_sf"/>
</dbReference>
<dbReference type="PROSITE" id="PS50113">
    <property type="entry name" value="PAC"/>
    <property type="match status" value="2"/>
</dbReference>
<dbReference type="PROSITE" id="PS50112">
    <property type="entry name" value="PAS"/>
    <property type="match status" value="4"/>
</dbReference>
<dbReference type="PROSITE" id="PS50109">
    <property type="entry name" value="HIS_KIN"/>
    <property type="match status" value="1"/>
</dbReference>
<sequence>MPEKKVIENLNVLNQKKYQALNQRSLELSAIIDTKGNYTFISSNAEKIIGYKEDELIGKNIFNYIHPEDIHKIKVEFEKIATNNAVDCTPHRFKTKSNKWIWLNCAISNHVNDDTINGYIINSNDVTNLIETQSQLKKNNERFDLLNKITDDIIYEVDLTTRIVDFSENFYNYFSLEYDNKNFSSNDWEKLVHPADYKAAKQSWDNFILKNNDNKWTEEFRVIKKDGTYSHIEDTVHVIRNDKGIPQKIIGVLKNNNSKINSRIKNKIENQLATFFKEEINLKKILESSLKFLIEYGDFLTAEIWILNNDKNKIHLIQSLTKDKKTDSIYKKTNSINSFEKGDGLPGTLWQKQEPEIWTPEEITTKFKRTELAISLEIKSIIGIPLLHNNNFIGTLILSANEDLKNDELRTQPFLNLGNFLGAEIKRKEQEEMLYLMFQSSSDILTIVNTKGYFTKVNPAFCKLLNYSEKELMANPFTFFLHPDDLNTSNKEYEKNITGERNSYNFTNRYRSKNGDYIWISWSSSDIFGEEGQVFAYGRNITDIKKLQQLFHETAKLAKVGSWEYTLKNNDEIFLSNIAKKIFEFELDTKIKYKDFLNTFSDKNKEDVNLTFNNLIKFGDSFDKEFKIRTKNNKNKWIRCIGQSEQDKKGKCIKISGSIQDINTQKQNELELAKKNNYLSALTDIITELLQSNNWYESLNNVFKIAGNTINVDRVYYFEIHEHPETNTKSCSQKIEWTQEHIEPEIENPLWQNIPVASFSDFFNPLQKGEPFTAIVSQLPEGELKESLLIQNIKSVLILPITINNTLHGFIGFDDCSLERKWKYSEISFLYNVTSNLAAKIHRMKVQADLESTLKERNNILESIGDAFFTLDKNWIVTYWNKESEKITGVKREELIGKNFWEFFPHLEGGVYDINYKKSVKTNKNVYFQDFFEYLDVWLDVSAYPSKEGLSVYYKDITTTKKIEEELRASNERFEKSTLATNDAIWDWNLEENSIYRGNGFKKLFGYAVPNKIHDIDILNLIKSRVHPDEAEEVIESLKRAIKNPKKSNWEKEYRYIKANGKYAFVINRGIIIRNEQGIATRIVGALQDITERKEHEESLKILNKKLEIQTKDLINSNQELEQFAYIASHDLQEPLRMVTSFLTQLENKYQNKLDDKGKQYIHFAVDGAYRMRNIILDILEYSKVSKNTSEEKEIININTIVNEVCKINQKIIEETKAKIIFNNLPEIHSYKSPLIQIFHNLIGNAIKYQKTNNTPVINISFEKLDKKWLFKIEDNGIGVDKEYLNKIFVIFQRLHSKEEYSGTGMGLAIVKKLIENLGGKIWLESEVGKGSTFYFTLPRR</sequence>
<dbReference type="Gene3D" id="1.10.287.130">
    <property type="match status" value="1"/>
</dbReference>
<dbReference type="Pfam" id="PF02518">
    <property type="entry name" value="HATPase_c"/>
    <property type="match status" value="1"/>
</dbReference>
<dbReference type="InterPro" id="IPR003594">
    <property type="entry name" value="HATPase_dom"/>
</dbReference>
<accession>A0ABX0IIG4</accession>
<feature type="domain" description="PAS" evidence="8">
    <location>
        <begin position="14"/>
        <end position="84"/>
    </location>
</feature>
<protein>
    <recommendedName>
        <fullName evidence="2">histidine kinase</fullName>
        <ecNumber evidence="2">2.7.13.3</ecNumber>
    </recommendedName>
</protein>
<dbReference type="Gene3D" id="3.30.565.10">
    <property type="entry name" value="Histidine kinase-like ATPase, C-terminal domain"/>
    <property type="match status" value="1"/>
</dbReference>
<dbReference type="InterPro" id="IPR000014">
    <property type="entry name" value="PAS"/>
</dbReference>
<evidence type="ECO:0000256" key="1">
    <source>
        <dbReference type="ARBA" id="ARBA00000085"/>
    </source>
</evidence>
<evidence type="ECO:0000313" key="11">
    <source>
        <dbReference type="Proteomes" id="UP000761423"/>
    </source>
</evidence>
<comment type="catalytic activity">
    <reaction evidence="1">
        <text>ATP + protein L-histidine = ADP + protein N-phospho-L-histidine.</text>
        <dbReference type="EC" id="2.7.13.3"/>
    </reaction>
</comment>
<feature type="domain" description="PAC" evidence="9">
    <location>
        <begin position="1050"/>
        <end position="1102"/>
    </location>
</feature>
<dbReference type="Pfam" id="PF00989">
    <property type="entry name" value="PAS"/>
    <property type="match status" value="1"/>
</dbReference>
<dbReference type="SMART" id="SM00091">
    <property type="entry name" value="PAS"/>
    <property type="match status" value="5"/>
</dbReference>
<feature type="domain" description="PAS" evidence="8">
    <location>
        <begin position="970"/>
        <end position="1045"/>
    </location>
</feature>
<feature type="domain" description="Histidine kinase" evidence="7">
    <location>
        <begin position="1127"/>
        <end position="1341"/>
    </location>
</feature>
<keyword evidence="11" id="KW-1185">Reference proteome</keyword>
<feature type="domain" description="PAS" evidence="8">
    <location>
        <begin position="853"/>
        <end position="904"/>
    </location>
</feature>
<dbReference type="Proteomes" id="UP000761423">
    <property type="component" value="Unassembled WGS sequence"/>
</dbReference>
<dbReference type="InterPro" id="IPR004358">
    <property type="entry name" value="Sig_transdc_His_kin-like_C"/>
</dbReference>
<keyword evidence="5" id="KW-0418">Kinase</keyword>
<dbReference type="PANTHER" id="PTHR43304">
    <property type="entry name" value="PHYTOCHROME-LIKE PROTEIN CPH1"/>
    <property type="match status" value="1"/>
</dbReference>
<dbReference type="Pfam" id="PF00512">
    <property type="entry name" value="HisKA"/>
    <property type="match status" value="1"/>
</dbReference>
<dbReference type="InterPro" id="IPR029016">
    <property type="entry name" value="GAF-like_dom_sf"/>
</dbReference>
<keyword evidence="4" id="KW-0808">Transferase</keyword>
<dbReference type="Pfam" id="PF08447">
    <property type="entry name" value="PAS_3"/>
    <property type="match status" value="5"/>
</dbReference>
<feature type="coiled-coil region" evidence="6">
    <location>
        <begin position="1093"/>
        <end position="1120"/>
    </location>
</feature>
<proteinExistence type="predicted"/>
<dbReference type="InterPro" id="IPR052162">
    <property type="entry name" value="Sensor_kinase/Photoreceptor"/>
</dbReference>
<dbReference type="InterPro" id="IPR000700">
    <property type="entry name" value="PAS-assoc_C"/>
</dbReference>
<evidence type="ECO:0000259" key="8">
    <source>
        <dbReference type="PROSITE" id="PS50112"/>
    </source>
</evidence>
<feature type="domain" description="PAC" evidence="9">
    <location>
        <begin position="622"/>
        <end position="674"/>
    </location>
</feature>
<evidence type="ECO:0000313" key="10">
    <source>
        <dbReference type="EMBL" id="NHM05071.1"/>
    </source>
</evidence>
<dbReference type="InterPro" id="IPR003661">
    <property type="entry name" value="HisK_dim/P_dom"/>
</dbReference>
<dbReference type="SUPFAM" id="SSF55874">
    <property type="entry name" value="ATPase domain of HSP90 chaperone/DNA topoisomerase II/histidine kinase"/>
    <property type="match status" value="1"/>
</dbReference>
<dbReference type="SUPFAM" id="SSF55785">
    <property type="entry name" value="PYP-like sensor domain (PAS domain)"/>
    <property type="match status" value="6"/>
</dbReference>
<dbReference type="PANTHER" id="PTHR43304:SF1">
    <property type="entry name" value="PAC DOMAIN-CONTAINING PROTEIN"/>
    <property type="match status" value="1"/>
</dbReference>
<dbReference type="NCBIfam" id="TIGR00229">
    <property type="entry name" value="sensory_box"/>
    <property type="match status" value="4"/>
</dbReference>
<dbReference type="SUPFAM" id="SSF55781">
    <property type="entry name" value="GAF domain-like"/>
    <property type="match status" value="2"/>
</dbReference>
<dbReference type="PRINTS" id="PR00344">
    <property type="entry name" value="BCTRLSENSOR"/>
</dbReference>
<comment type="caution">
    <text evidence="10">The sequence shown here is derived from an EMBL/GenBank/DDBJ whole genome shotgun (WGS) entry which is preliminary data.</text>
</comment>
<evidence type="ECO:0000256" key="3">
    <source>
        <dbReference type="ARBA" id="ARBA00022553"/>
    </source>
</evidence>
<feature type="domain" description="PAS" evidence="8">
    <location>
        <begin position="430"/>
        <end position="500"/>
    </location>
</feature>
<evidence type="ECO:0000259" key="9">
    <source>
        <dbReference type="PROSITE" id="PS50113"/>
    </source>
</evidence>
<name>A0ABX0IIG4_9FLAO</name>
<reference evidence="10 11" key="1">
    <citation type="submission" date="2020-02" db="EMBL/GenBank/DDBJ databases">
        <authorList>
            <person name="Chen W.-M."/>
        </authorList>
    </citation>
    <scope>NUCLEOTIDE SEQUENCE [LARGE SCALE GENOMIC DNA]</scope>
    <source>
        <strain evidence="10 11">TWA-26</strain>
    </source>
</reference>
<dbReference type="Gene3D" id="3.30.450.20">
    <property type="entry name" value="PAS domain"/>
    <property type="match status" value="6"/>
</dbReference>
<dbReference type="InterPro" id="IPR036097">
    <property type="entry name" value="HisK_dim/P_sf"/>
</dbReference>
<dbReference type="SUPFAM" id="SSF47384">
    <property type="entry name" value="Homodimeric domain of signal transducing histidine kinase"/>
    <property type="match status" value="1"/>
</dbReference>
<dbReference type="EC" id="2.7.13.3" evidence="2"/>
<evidence type="ECO:0000256" key="2">
    <source>
        <dbReference type="ARBA" id="ARBA00012438"/>
    </source>
</evidence>
<dbReference type="SMART" id="SM00086">
    <property type="entry name" value="PAC"/>
    <property type="match status" value="5"/>
</dbReference>
<dbReference type="SMART" id="SM00387">
    <property type="entry name" value="HATPase_c"/>
    <property type="match status" value="1"/>
</dbReference>
<evidence type="ECO:0000256" key="4">
    <source>
        <dbReference type="ARBA" id="ARBA00022679"/>
    </source>
</evidence>
<dbReference type="CDD" id="cd00082">
    <property type="entry name" value="HisKA"/>
    <property type="match status" value="1"/>
</dbReference>
<keyword evidence="6" id="KW-0175">Coiled coil</keyword>
<dbReference type="InterPro" id="IPR001610">
    <property type="entry name" value="PAC"/>
</dbReference>
<dbReference type="InterPro" id="IPR005467">
    <property type="entry name" value="His_kinase_dom"/>
</dbReference>
<dbReference type="InterPro" id="IPR013655">
    <property type="entry name" value="PAS_fold_3"/>
</dbReference>
<organism evidence="10 11">
    <name type="scientific">Flavobacterium celericrescens</name>
    <dbReference type="NCBI Taxonomy" id="2709780"/>
    <lineage>
        <taxon>Bacteria</taxon>
        <taxon>Pseudomonadati</taxon>
        <taxon>Bacteroidota</taxon>
        <taxon>Flavobacteriia</taxon>
        <taxon>Flavobacteriales</taxon>
        <taxon>Flavobacteriaceae</taxon>
        <taxon>Flavobacterium</taxon>
    </lineage>
</organism>
<dbReference type="CDD" id="cd00130">
    <property type="entry name" value="PAS"/>
    <property type="match status" value="4"/>
</dbReference>